<comment type="caution">
    <text evidence="2">The sequence shown here is derived from an EMBL/GenBank/DDBJ whole genome shotgun (WGS) entry which is preliminary data.</text>
</comment>
<evidence type="ECO:0000313" key="3">
    <source>
        <dbReference type="Proteomes" id="UP001243757"/>
    </source>
</evidence>
<accession>A0ABT7F3H9</accession>
<reference evidence="2 3" key="1">
    <citation type="submission" date="2023-05" db="EMBL/GenBank/DDBJ databases">
        <title>Pseudodonghicola sp. nov.</title>
        <authorList>
            <person name="Huang J."/>
        </authorList>
    </citation>
    <scope>NUCLEOTIDE SEQUENCE [LARGE SCALE GENOMIC DNA]</scope>
    <source>
        <strain evidence="2 3">IC7</strain>
    </source>
</reference>
<keyword evidence="1" id="KW-1133">Transmembrane helix</keyword>
<proteinExistence type="predicted"/>
<feature type="transmembrane region" description="Helical" evidence="1">
    <location>
        <begin position="147"/>
        <end position="166"/>
    </location>
</feature>
<dbReference type="RefSeq" id="WP_284481842.1">
    <property type="nucleotide sequence ID" value="NZ_JASNJD010000011.1"/>
</dbReference>
<organism evidence="2 3">
    <name type="scientific">Pseudodonghicola flavimaris</name>
    <dbReference type="NCBI Taxonomy" id="3050036"/>
    <lineage>
        <taxon>Bacteria</taxon>
        <taxon>Pseudomonadati</taxon>
        <taxon>Pseudomonadota</taxon>
        <taxon>Alphaproteobacteria</taxon>
        <taxon>Rhodobacterales</taxon>
        <taxon>Paracoccaceae</taxon>
        <taxon>Pseudodonghicola</taxon>
    </lineage>
</organism>
<feature type="transmembrane region" description="Helical" evidence="1">
    <location>
        <begin position="6"/>
        <end position="27"/>
    </location>
</feature>
<gene>
    <name evidence="2" type="ORF">QO033_15250</name>
</gene>
<sequence length="172" mass="18289">MNRKSVAYWTLFAVTLAVYGTMAGWTLPAIARDAGGLAALDMRPGGYSPEEARAFLVALGDRGRAIYLGPQHRLDLIYPALLALLLIGAVRALIAPLWLQICLSLLALGGMAADYLENARVAALLRRADAIPDAALVAASRATEFKAGLTALVMLAVCAGLVRAAWKAWRKT</sequence>
<evidence type="ECO:0000313" key="2">
    <source>
        <dbReference type="EMBL" id="MDK3019040.1"/>
    </source>
</evidence>
<evidence type="ECO:0000256" key="1">
    <source>
        <dbReference type="SAM" id="Phobius"/>
    </source>
</evidence>
<keyword evidence="1" id="KW-0812">Transmembrane</keyword>
<name>A0ABT7F3H9_9RHOB</name>
<keyword evidence="1" id="KW-0472">Membrane</keyword>
<feature type="transmembrane region" description="Helical" evidence="1">
    <location>
        <begin position="76"/>
        <end position="99"/>
    </location>
</feature>
<protein>
    <submittedName>
        <fullName evidence="2">Uncharacterized protein</fullName>
    </submittedName>
</protein>
<keyword evidence="3" id="KW-1185">Reference proteome</keyword>
<dbReference type="EMBL" id="JASNJD010000011">
    <property type="protein sequence ID" value="MDK3019040.1"/>
    <property type="molecule type" value="Genomic_DNA"/>
</dbReference>
<dbReference type="Proteomes" id="UP001243757">
    <property type="component" value="Unassembled WGS sequence"/>
</dbReference>